<organism evidence="1 2">
    <name type="scientific">Polyangium spumosum</name>
    <dbReference type="NCBI Taxonomy" id="889282"/>
    <lineage>
        <taxon>Bacteria</taxon>
        <taxon>Pseudomonadati</taxon>
        <taxon>Myxococcota</taxon>
        <taxon>Polyangia</taxon>
        <taxon>Polyangiales</taxon>
        <taxon>Polyangiaceae</taxon>
        <taxon>Polyangium</taxon>
    </lineage>
</organism>
<dbReference type="OrthoDB" id="5504595at2"/>
<proteinExistence type="predicted"/>
<dbReference type="EMBL" id="WJIE01000003">
    <property type="protein sequence ID" value="MRG92279.1"/>
    <property type="molecule type" value="Genomic_DNA"/>
</dbReference>
<accession>A0A6N7PK12</accession>
<sequence>MPPIDTSTIAPKARQEYLRIGKQFGSADTLKQANKTLEAFEKHGSALKNHGFIAADATRLSDARDTLIAAGFGRAEVQGDRKLTNKSFVAALQEGKTTRETARSILHAGHNALVEEGDEASSNTIAVALDQTRAAQDDAEKLAVQLDTLRDVLTKEAIAAAVFDRGGPGAALRLGKAAETLRAVAKEREGTSTVAATEHLDLIDGIVVTLARSARKAARAAARELKQPAIAAAFELSHLYGTRSDRNQAPEDTSSAPG</sequence>
<dbReference type="RefSeq" id="WP_153819170.1">
    <property type="nucleotide sequence ID" value="NZ_WJIE01000003.1"/>
</dbReference>
<keyword evidence="2" id="KW-1185">Reference proteome</keyword>
<name>A0A6N7PK12_9BACT</name>
<dbReference type="Proteomes" id="UP000440224">
    <property type="component" value="Unassembled WGS sequence"/>
</dbReference>
<dbReference type="AlphaFoldDB" id="A0A6N7PK12"/>
<reference evidence="1 2" key="1">
    <citation type="submission" date="2019-10" db="EMBL/GenBank/DDBJ databases">
        <title>A soil myxobacterium in the family Polyangiaceae.</title>
        <authorList>
            <person name="Li Y."/>
            <person name="Wang J."/>
        </authorList>
    </citation>
    <scope>NUCLEOTIDE SEQUENCE [LARGE SCALE GENOMIC DNA]</scope>
    <source>
        <strain evidence="1 2">DSM 14734</strain>
    </source>
</reference>
<protein>
    <submittedName>
        <fullName evidence="1">Uncharacterized protein</fullName>
    </submittedName>
</protein>
<gene>
    <name evidence="1" type="ORF">GF068_10105</name>
</gene>
<evidence type="ECO:0000313" key="1">
    <source>
        <dbReference type="EMBL" id="MRG92279.1"/>
    </source>
</evidence>
<evidence type="ECO:0000313" key="2">
    <source>
        <dbReference type="Proteomes" id="UP000440224"/>
    </source>
</evidence>
<comment type="caution">
    <text evidence="1">The sequence shown here is derived from an EMBL/GenBank/DDBJ whole genome shotgun (WGS) entry which is preliminary data.</text>
</comment>